<evidence type="ECO:0000313" key="7">
    <source>
        <dbReference type="WormBase" id="C01B10.6a"/>
    </source>
</evidence>
<dbReference type="eggNOG" id="ENOG502TGIN">
    <property type="taxonomic scope" value="Eukaryota"/>
</dbReference>
<accession>H2KYC9</accession>
<dbReference type="GeneID" id="177432"/>
<keyword evidence="1" id="KW-1015">Disulfide bond</keyword>
<dbReference type="ExpressionAtlas" id="H2KYC9">
    <property type="expression patterns" value="baseline and differential"/>
</dbReference>
<feature type="region of interest" description="Disordered" evidence="2">
    <location>
        <begin position="22"/>
        <end position="85"/>
    </location>
</feature>
<sequence length="506" mass="51779">MKLLTAVLLLLVAVSSKAQGSSSTVIPSTVPSPTGDTSQATTVTGASSDSTGSTGSSAAPGSTVTDGSNTGSTAPVPSTTPTPMKFSTFPVSNDVSVLDAKLILQQAVQLDQQINELNTFLINAQADTNPNNSPLFAQLTAFSNNITSQNATLQGYITKLNALTATQASINTRLDSATNTFVCFSQSSCVTDVPTTPEPTSPGSTPAVTECTNTTLTATLDTPQTHPQPSTQNAAQCVVSVKAYTSTNNVNITISASFTGNDAFVKLVETRTQESVTINGTVSNYTFSGFQQVDVYYYSGPRSTVQFNFDYVEVNNCKLNCTGDNGKCIVSQSGQQYCECKKCEFSGTNCETTLPDPCQSKQKRACGQNALSPYGVCYKNICSDQCFSCACSPGAKSPPDQSCPKPSPTDPTPVPPVAPTPPSVCPTTVAPTTTPALLTSTIAPTADVTSATNAAGSTGATGSSATGSTVTSDVASSSATGGSSTNATDTTQSSTDASTVSTSSTS</sequence>
<feature type="disulfide bond" evidence="1">
    <location>
        <begin position="321"/>
        <end position="338"/>
    </location>
</feature>
<dbReference type="FunCoup" id="H2KYC9">
    <property type="interactions" value="1244"/>
</dbReference>
<feature type="region of interest" description="Disordered" evidence="2">
    <location>
        <begin position="452"/>
        <end position="506"/>
    </location>
</feature>
<dbReference type="OrthoDB" id="5868648at2759"/>
<keyword evidence="6" id="KW-1185">Reference proteome</keyword>
<evidence type="ECO:0000313" key="6">
    <source>
        <dbReference type="Proteomes" id="UP000001940"/>
    </source>
</evidence>
<dbReference type="EMBL" id="BX284604">
    <property type="protein sequence ID" value="CCD62331.1"/>
    <property type="molecule type" value="Genomic_DNA"/>
</dbReference>
<feature type="compositionally biased region" description="Pro residues" evidence="2">
    <location>
        <begin position="405"/>
        <end position="424"/>
    </location>
</feature>
<comment type="caution">
    <text evidence="1">Lacks conserved residue(s) required for the propagation of feature annotation.</text>
</comment>
<organism evidence="5 6">
    <name type="scientific">Caenorhabditis elegans</name>
    <dbReference type="NCBI Taxonomy" id="6239"/>
    <lineage>
        <taxon>Eukaryota</taxon>
        <taxon>Metazoa</taxon>
        <taxon>Ecdysozoa</taxon>
        <taxon>Nematoda</taxon>
        <taxon>Chromadorea</taxon>
        <taxon>Rhabditida</taxon>
        <taxon>Rhabditina</taxon>
        <taxon>Rhabditomorpha</taxon>
        <taxon>Rhabditoidea</taxon>
        <taxon>Rhabditidae</taxon>
        <taxon>Peloderinae</taxon>
        <taxon>Caenorhabditis</taxon>
    </lineage>
</organism>
<dbReference type="Bgee" id="WBGene00015280">
    <property type="expression patterns" value="Expressed in larva and 3 other cell types or tissues"/>
</dbReference>
<name>H2KYC9_CAEEL</name>
<feature type="chain" id="PRO_5003563867" evidence="3">
    <location>
        <begin position="21"/>
        <end position="506"/>
    </location>
</feature>
<feature type="region of interest" description="Disordered" evidence="2">
    <location>
        <begin position="400"/>
        <end position="429"/>
    </location>
</feature>
<evidence type="ECO:0000256" key="3">
    <source>
        <dbReference type="SAM" id="SignalP"/>
    </source>
</evidence>
<protein>
    <submittedName>
        <fullName evidence="5">EGF-like domain-containing protein</fullName>
    </submittedName>
</protein>
<feature type="signal peptide" evidence="3">
    <location>
        <begin position="1"/>
        <end position="20"/>
    </location>
</feature>
<reference evidence="5 6" key="1">
    <citation type="journal article" date="1998" name="Science">
        <title>Genome sequence of the nematode C. elegans: a platform for investigating biology.</title>
        <authorList>
            <consortium name="The C. elegans sequencing consortium"/>
            <person name="Sulson J.E."/>
            <person name="Waterston R."/>
        </authorList>
    </citation>
    <scope>NUCLEOTIDE SEQUENCE [LARGE SCALE GENOMIC DNA]</scope>
    <source>
        <strain evidence="5 6">Bristol N2</strain>
    </source>
</reference>
<dbReference type="AlphaFoldDB" id="H2KYC9"/>
<dbReference type="PaxDb" id="6239-C01B10.6a.2"/>
<evidence type="ECO:0000256" key="1">
    <source>
        <dbReference type="PROSITE-ProRule" id="PRU00076"/>
    </source>
</evidence>
<proteinExistence type="evidence at protein level"/>
<dbReference type="InParanoid" id="H2KYC9"/>
<dbReference type="OMA" id="VQYCECK"/>
<keyword evidence="8" id="KW-1267">Proteomics identification</keyword>
<dbReference type="PeptideAtlas" id="H2KYC9"/>
<feature type="domain" description="EGF-like" evidence="4">
    <location>
        <begin position="313"/>
        <end position="351"/>
    </location>
</feature>
<gene>
    <name evidence="5 7" type="primary">kola-3</name>
    <name evidence="7" type="ORF">C01B10.6</name>
    <name evidence="5" type="ORF">CELE_C01B10.6</name>
</gene>
<dbReference type="PROSITE" id="PS50026">
    <property type="entry name" value="EGF_3"/>
    <property type="match status" value="1"/>
</dbReference>
<dbReference type="AGR" id="WB:WBGene00015280"/>
<evidence type="ECO:0007829" key="8">
    <source>
        <dbReference type="PeptideAtlas" id="H2KYC9"/>
    </source>
</evidence>
<dbReference type="SMR" id="H2KYC9"/>
<keyword evidence="3" id="KW-0732">Signal</keyword>
<dbReference type="WormBase" id="C01B10.6a">
    <property type="protein sequence ID" value="CE29552"/>
    <property type="gene ID" value="WBGene00015280"/>
    <property type="gene designation" value="kola-3"/>
</dbReference>
<feature type="compositionally biased region" description="Low complexity" evidence="2">
    <location>
        <begin position="22"/>
        <end position="83"/>
    </location>
</feature>
<dbReference type="Proteomes" id="UP000001940">
    <property type="component" value="Chromosome IV"/>
</dbReference>
<evidence type="ECO:0000259" key="4">
    <source>
        <dbReference type="PROSITE" id="PS50026"/>
    </source>
</evidence>
<keyword evidence="1" id="KW-0245">EGF-like domain</keyword>
<evidence type="ECO:0000313" key="5">
    <source>
        <dbReference type="EMBL" id="CCD62331.1"/>
    </source>
</evidence>
<dbReference type="STRING" id="6239.C01B10.6a.2"/>
<dbReference type="CTD" id="177432"/>
<dbReference type="InterPro" id="IPR000742">
    <property type="entry name" value="EGF"/>
</dbReference>
<evidence type="ECO:0000256" key="2">
    <source>
        <dbReference type="SAM" id="MobiDB-lite"/>
    </source>
</evidence>
<dbReference type="RefSeq" id="NP_741428.1">
    <property type="nucleotide sequence ID" value="NM_171366.5"/>
</dbReference>